<name>A0A0F8YE80_9ZZZZ</name>
<evidence type="ECO:0000313" key="1">
    <source>
        <dbReference type="EMBL" id="KKK52444.1"/>
    </source>
</evidence>
<accession>A0A0F8YE80</accession>
<feature type="non-terminal residue" evidence="1">
    <location>
        <position position="1"/>
    </location>
</feature>
<sequence>LMAWRRIADHMSMGPCDDIAGLDEAQ</sequence>
<reference evidence="1" key="1">
    <citation type="journal article" date="2015" name="Nature">
        <title>Complex archaea that bridge the gap between prokaryotes and eukaryotes.</title>
        <authorList>
            <person name="Spang A."/>
            <person name="Saw J.H."/>
            <person name="Jorgensen S.L."/>
            <person name="Zaremba-Niedzwiedzka K."/>
            <person name="Martijn J."/>
            <person name="Lind A.E."/>
            <person name="van Eijk R."/>
            <person name="Schleper C."/>
            <person name="Guy L."/>
            <person name="Ettema T.J."/>
        </authorList>
    </citation>
    <scope>NUCLEOTIDE SEQUENCE</scope>
</reference>
<dbReference type="AlphaFoldDB" id="A0A0F8YE80"/>
<dbReference type="EMBL" id="LAZR01067013">
    <property type="protein sequence ID" value="KKK52444.1"/>
    <property type="molecule type" value="Genomic_DNA"/>
</dbReference>
<gene>
    <name evidence="1" type="ORF">LCGC14_3104830</name>
</gene>
<comment type="caution">
    <text evidence="1">The sequence shown here is derived from an EMBL/GenBank/DDBJ whole genome shotgun (WGS) entry which is preliminary data.</text>
</comment>
<protein>
    <submittedName>
        <fullName evidence="1">Uncharacterized protein</fullName>
    </submittedName>
</protein>
<proteinExistence type="predicted"/>
<organism evidence="1">
    <name type="scientific">marine sediment metagenome</name>
    <dbReference type="NCBI Taxonomy" id="412755"/>
    <lineage>
        <taxon>unclassified sequences</taxon>
        <taxon>metagenomes</taxon>
        <taxon>ecological metagenomes</taxon>
    </lineage>
</organism>